<accession>A0A098BT36</accession>
<dbReference type="EMBL" id="CCSD01000103">
    <property type="protein sequence ID" value="CDZ91899.1"/>
    <property type="molecule type" value="Genomic_DNA"/>
</dbReference>
<gene>
    <name evidence="1" type="ORF">RHRU231_880095</name>
</gene>
<dbReference type="AlphaFoldDB" id="A0A098BT36"/>
<dbReference type="Proteomes" id="UP000042997">
    <property type="component" value="Unassembled WGS sequence"/>
</dbReference>
<evidence type="ECO:0000313" key="2">
    <source>
        <dbReference type="Proteomes" id="UP000042997"/>
    </source>
</evidence>
<protein>
    <submittedName>
        <fullName evidence="1">Uncharacterized protein</fullName>
    </submittedName>
</protein>
<evidence type="ECO:0000313" key="1">
    <source>
        <dbReference type="EMBL" id="CDZ91899.1"/>
    </source>
</evidence>
<sequence length="34" mass="3552">MMGVVARAAVEMTPHHLPIAAEASHILGQVTEPS</sequence>
<name>A0A098BT36_9NOCA</name>
<organism evidence="1 2">
    <name type="scientific">Rhodococcus ruber</name>
    <dbReference type="NCBI Taxonomy" id="1830"/>
    <lineage>
        <taxon>Bacteria</taxon>
        <taxon>Bacillati</taxon>
        <taxon>Actinomycetota</taxon>
        <taxon>Actinomycetes</taxon>
        <taxon>Mycobacteriales</taxon>
        <taxon>Nocardiaceae</taxon>
        <taxon>Rhodococcus</taxon>
    </lineage>
</organism>
<reference evidence="1 2" key="1">
    <citation type="journal article" date="2014" name="Genome Announc.">
        <title>Draft Genome Sequence of Propane- and Butane-Oxidizing Actinobacterium Rhodococcus ruber IEGM 231.</title>
        <authorList>
            <person name="Ivshina I.B."/>
            <person name="Kuyukina M.S."/>
            <person name="Krivoruchko A.V."/>
            <person name="Barbe V."/>
            <person name="Fischer C."/>
        </authorList>
    </citation>
    <scope>NUCLEOTIDE SEQUENCE [LARGE SCALE GENOMIC DNA]</scope>
</reference>
<proteinExistence type="predicted"/>